<accession>A0A679KFT0</accession>
<dbReference type="EMBL" id="LR743511">
    <property type="protein sequence ID" value="CAA2144231.1"/>
    <property type="molecule type" value="Genomic_DNA"/>
</dbReference>
<name>A0A679KFT0_9HYPH</name>
<protein>
    <recommendedName>
        <fullName evidence="2">Endonuclease</fullName>
    </recommendedName>
</protein>
<reference evidence="1" key="1">
    <citation type="submission" date="2019-12" db="EMBL/GenBank/DDBJ databases">
        <authorList>
            <person name="Cremers G."/>
        </authorList>
    </citation>
    <scope>NUCLEOTIDE SEQUENCE</scope>
    <source>
        <strain evidence="1">Mbul2</strain>
    </source>
</reference>
<evidence type="ECO:0008006" key="2">
    <source>
        <dbReference type="Google" id="ProtNLM"/>
    </source>
</evidence>
<sequence length="265" mass="30399">MAKAVEPKTAYRDMIVKIFLEHYEEGATEFEFTRREIVAAKDLLAPDLDLNPGDVPYTYRYRRAMPDEILATQPAGMEWIIEGAGRAKYRFKLVKFTRVLPREDLVTIGIPDATPEIIRAYALDDEQALLAIVRYNRLIDTFLGLTTYSLQNHLRTTVKGIGQIEIDEVYFGIDRYGCHYCIPVQAKGGNDQIGVVQTAQDIAWVAQRFPGMRCRAISAQFMPGERVAMFELTVQDDEIRVVDERHYRLMPARDLDRVSIVAYRE</sequence>
<organism evidence="1">
    <name type="scientific">Methylobacterium bullatum</name>
    <dbReference type="NCBI Taxonomy" id="570505"/>
    <lineage>
        <taxon>Bacteria</taxon>
        <taxon>Pseudomonadati</taxon>
        <taxon>Pseudomonadota</taxon>
        <taxon>Alphaproteobacteria</taxon>
        <taxon>Hyphomicrobiales</taxon>
        <taxon>Methylobacteriaceae</taxon>
        <taxon>Methylobacterium</taxon>
    </lineage>
</organism>
<dbReference type="AlphaFoldDB" id="A0A679KFT0"/>
<dbReference type="REBASE" id="366803">
    <property type="entry name" value="Mbu12ORF3351P"/>
</dbReference>
<proteinExistence type="predicted"/>
<gene>
    <name evidence="1" type="ORF">MBLL_03350</name>
</gene>
<evidence type="ECO:0000313" key="1">
    <source>
        <dbReference type="EMBL" id="CAA2144231.1"/>
    </source>
</evidence>
<dbReference type="RefSeq" id="WP_339162496.1">
    <property type="nucleotide sequence ID" value="NZ_LR743511.1"/>
</dbReference>